<evidence type="ECO:0000313" key="2">
    <source>
        <dbReference type="EMBL" id="JAQ13678.1"/>
    </source>
</evidence>
<reference evidence="2" key="1">
    <citation type="journal article" date="2016" name="Gigascience">
        <title>De novo construction of an expanded transcriptome assembly for the western tarnished plant bug, Lygus hesperus.</title>
        <authorList>
            <person name="Tassone E.E."/>
            <person name="Geib S.M."/>
            <person name="Hall B."/>
            <person name="Fabrick J.A."/>
            <person name="Brent C.S."/>
            <person name="Hull J.J."/>
        </authorList>
    </citation>
    <scope>NUCLEOTIDE SEQUENCE</scope>
</reference>
<sequence length="124" mass="14478">SKVKKLSNDETTMSNSRLIHCTTYTLHCEENSRDTATKGGECSDTHGTTNSTQAYERTVQYRLLYMFLQCDVGISLAYLYMVLYKWSTKITHKYRSHSPKLYHLSELPEYLRDNMYIHTGYRSG</sequence>
<feature type="non-terminal residue" evidence="2">
    <location>
        <position position="1"/>
    </location>
</feature>
<dbReference type="AlphaFoldDB" id="A0A146M1J0"/>
<evidence type="ECO:0000256" key="1">
    <source>
        <dbReference type="SAM" id="Phobius"/>
    </source>
</evidence>
<keyword evidence="1" id="KW-0472">Membrane</keyword>
<organism evidence="2">
    <name type="scientific">Lygus hesperus</name>
    <name type="common">Western plant bug</name>
    <dbReference type="NCBI Taxonomy" id="30085"/>
    <lineage>
        <taxon>Eukaryota</taxon>
        <taxon>Metazoa</taxon>
        <taxon>Ecdysozoa</taxon>
        <taxon>Arthropoda</taxon>
        <taxon>Hexapoda</taxon>
        <taxon>Insecta</taxon>
        <taxon>Pterygota</taxon>
        <taxon>Neoptera</taxon>
        <taxon>Paraneoptera</taxon>
        <taxon>Hemiptera</taxon>
        <taxon>Heteroptera</taxon>
        <taxon>Panheteroptera</taxon>
        <taxon>Cimicomorpha</taxon>
        <taxon>Miridae</taxon>
        <taxon>Mirini</taxon>
        <taxon>Lygus</taxon>
    </lineage>
</organism>
<name>A0A146M1J0_LYGHE</name>
<accession>A0A146M1J0</accession>
<protein>
    <submittedName>
        <fullName evidence="2">Uncharacterized protein</fullName>
    </submittedName>
</protein>
<proteinExistence type="predicted"/>
<gene>
    <name evidence="2" type="ORF">g.23845</name>
</gene>
<dbReference type="EMBL" id="GDHC01004951">
    <property type="protein sequence ID" value="JAQ13678.1"/>
    <property type="molecule type" value="Transcribed_RNA"/>
</dbReference>
<feature type="transmembrane region" description="Helical" evidence="1">
    <location>
        <begin position="63"/>
        <end position="83"/>
    </location>
</feature>
<keyword evidence="1" id="KW-0812">Transmembrane</keyword>
<keyword evidence="1" id="KW-1133">Transmembrane helix</keyword>